<keyword evidence="3" id="KW-1185">Reference proteome</keyword>
<reference evidence="3" key="1">
    <citation type="submission" date="2023-07" db="EMBL/GenBank/DDBJ databases">
        <title>Molecular identification of indigenous halophilic bacteria isolated from red sea cost, biodegradation of synthetic dyes and assessment of degraded metabolite toxicity.</title>
        <authorList>
            <person name="Chaieb K."/>
            <person name="Altayb H.N."/>
        </authorList>
    </citation>
    <scope>NUCLEOTIDE SEQUENCE [LARGE SCALE GENOMIC DNA]</scope>
    <source>
        <strain evidence="3">K20</strain>
    </source>
</reference>
<name>A0ABS7YUL1_9VIBR</name>
<protein>
    <recommendedName>
        <fullName evidence="4">Lipoprotein</fullName>
    </recommendedName>
</protein>
<evidence type="ECO:0008006" key="4">
    <source>
        <dbReference type="Google" id="ProtNLM"/>
    </source>
</evidence>
<dbReference type="PROSITE" id="PS51257">
    <property type="entry name" value="PROKAR_LIPOPROTEIN"/>
    <property type="match status" value="1"/>
</dbReference>
<evidence type="ECO:0000313" key="3">
    <source>
        <dbReference type="Proteomes" id="UP001199044"/>
    </source>
</evidence>
<sequence>MKNVLIKSGVLFVFGLTLSACSTVPAPIPVAHSSNVGLKFDHVSGNYQFVDNRPYREIARVDDISKSGYDYIQDGQFAKKASGAFLSQLRFQGLKLDEIDYDGGPHSLAKEPANTIRIMLNKGIVNIKTDIHDDQTAYVSVEVSAAIKNESNYYYTSYSGATKAFMPAGKFTRNDIDQLLNKTLLTVVDKVSSDKSLVDFVQGSFPSYK</sequence>
<evidence type="ECO:0000313" key="2">
    <source>
        <dbReference type="EMBL" id="MCA2018576.1"/>
    </source>
</evidence>
<gene>
    <name evidence="2" type="ORF">LDJ79_20845</name>
</gene>
<dbReference type="Proteomes" id="UP001199044">
    <property type="component" value="Unassembled WGS sequence"/>
</dbReference>
<dbReference type="RefSeq" id="WP_225251945.1">
    <property type="nucleotide sequence ID" value="NZ_JAIWIU010000182.1"/>
</dbReference>
<feature type="chain" id="PRO_5047331201" description="Lipoprotein" evidence="1">
    <location>
        <begin position="23"/>
        <end position="209"/>
    </location>
</feature>
<proteinExistence type="predicted"/>
<dbReference type="EMBL" id="JAIWIU010000182">
    <property type="protein sequence ID" value="MCA2018576.1"/>
    <property type="molecule type" value="Genomic_DNA"/>
</dbReference>
<evidence type="ECO:0000256" key="1">
    <source>
        <dbReference type="SAM" id="SignalP"/>
    </source>
</evidence>
<keyword evidence="1" id="KW-0732">Signal</keyword>
<feature type="signal peptide" evidence="1">
    <location>
        <begin position="1"/>
        <end position="22"/>
    </location>
</feature>
<comment type="caution">
    <text evidence="2">The sequence shown here is derived from an EMBL/GenBank/DDBJ whole genome shotgun (WGS) entry which is preliminary data.</text>
</comment>
<accession>A0ABS7YUL1</accession>
<organism evidence="2 3">
    <name type="scientific">Vibrio tritonius</name>
    <dbReference type="NCBI Taxonomy" id="1435069"/>
    <lineage>
        <taxon>Bacteria</taxon>
        <taxon>Pseudomonadati</taxon>
        <taxon>Pseudomonadota</taxon>
        <taxon>Gammaproteobacteria</taxon>
        <taxon>Vibrionales</taxon>
        <taxon>Vibrionaceae</taxon>
        <taxon>Vibrio</taxon>
    </lineage>
</organism>